<dbReference type="SMART" id="SM00135">
    <property type="entry name" value="LY"/>
    <property type="match status" value="9"/>
</dbReference>
<evidence type="ECO:0000313" key="18">
    <source>
        <dbReference type="Proteomes" id="UP000092445"/>
    </source>
</evidence>
<dbReference type="Gene3D" id="4.10.400.10">
    <property type="entry name" value="Low-density Lipoprotein Receptor"/>
    <property type="match status" value="12"/>
</dbReference>
<evidence type="ECO:0000256" key="9">
    <source>
        <dbReference type="ARBA" id="ARBA00023157"/>
    </source>
</evidence>
<evidence type="ECO:0000256" key="7">
    <source>
        <dbReference type="ARBA" id="ARBA00022989"/>
    </source>
</evidence>
<evidence type="ECO:0000256" key="3">
    <source>
        <dbReference type="ARBA" id="ARBA00022583"/>
    </source>
</evidence>
<dbReference type="GO" id="GO:0006898">
    <property type="term" value="P:receptor-mediated endocytosis"/>
    <property type="evidence" value="ECO:0007669"/>
    <property type="project" value="TreeGrafter"/>
</dbReference>
<evidence type="ECO:0000256" key="8">
    <source>
        <dbReference type="ARBA" id="ARBA00023136"/>
    </source>
</evidence>
<keyword evidence="2 12" id="KW-0245">EGF-like domain</keyword>
<dbReference type="SUPFAM" id="SSF57424">
    <property type="entry name" value="LDL receptor-like module"/>
    <property type="match status" value="13"/>
</dbReference>
<dbReference type="PROSITE" id="PS50068">
    <property type="entry name" value="LDLRA_2"/>
    <property type="match status" value="13"/>
</dbReference>
<evidence type="ECO:0000256" key="13">
    <source>
        <dbReference type="PROSITE-ProRule" id="PRU00124"/>
    </source>
</evidence>
<keyword evidence="18" id="KW-1185">Reference proteome</keyword>
<feature type="disulfide bond" evidence="13">
    <location>
        <begin position="120"/>
        <end position="135"/>
    </location>
</feature>
<dbReference type="PROSITE" id="PS50026">
    <property type="entry name" value="EGF_3"/>
    <property type="match status" value="1"/>
</dbReference>
<feature type="disulfide bond" evidence="13">
    <location>
        <begin position="108"/>
        <end position="126"/>
    </location>
</feature>
<dbReference type="GO" id="GO:0005509">
    <property type="term" value="F:calcium ion binding"/>
    <property type="evidence" value="ECO:0007669"/>
    <property type="project" value="InterPro"/>
</dbReference>
<dbReference type="PANTHER" id="PTHR22722:SF14">
    <property type="entry name" value="MEGALIN, ISOFORM A"/>
    <property type="match status" value="1"/>
</dbReference>
<evidence type="ECO:0000256" key="11">
    <source>
        <dbReference type="ARBA" id="ARBA00023180"/>
    </source>
</evidence>
<dbReference type="SUPFAM" id="SSF57196">
    <property type="entry name" value="EGF/Laminin"/>
    <property type="match status" value="3"/>
</dbReference>
<feature type="repeat" description="LDL-receptor class B" evidence="14">
    <location>
        <begin position="452"/>
        <end position="496"/>
    </location>
</feature>
<feature type="disulfide bond" evidence="13">
    <location>
        <begin position="101"/>
        <end position="113"/>
    </location>
</feature>
<dbReference type="CDD" id="cd00054">
    <property type="entry name" value="EGF_CA"/>
    <property type="match status" value="1"/>
</dbReference>
<dbReference type="PROSITE" id="PS01187">
    <property type="entry name" value="EGF_CA"/>
    <property type="match status" value="2"/>
</dbReference>
<evidence type="ECO:0000256" key="1">
    <source>
        <dbReference type="ARBA" id="ARBA00004479"/>
    </source>
</evidence>
<dbReference type="SMART" id="SM00179">
    <property type="entry name" value="EGF_CA"/>
    <property type="match status" value="3"/>
</dbReference>
<dbReference type="PROSITE" id="PS01209">
    <property type="entry name" value="LDLRA_1"/>
    <property type="match status" value="6"/>
</dbReference>
<feature type="disulfide bond" evidence="13">
    <location>
        <begin position="1197"/>
        <end position="1215"/>
    </location>
</feature>
<feature type="disulfide bond" evidence="13">
    <location>
        <begin position="1162"/>
        <end position="1177"/>
    </location>
</feature>
<dbReference type="SMART" id="SM00192">
    <property type="entry name" value="LDLa"/>
    <property type="match status" value="13"/>
</dbReference>
<evidence type="ECO:0000313" key="17">
    <source>
        <dbReference type="EnsemblMetazoa" id="GPAI042543-PA"/>
    </source>
</evidence>
<dbReference type="CDD" id="cd00112">
    <property type="entry name" value="LDLa"/>
    <property type="match status" value="12"/>
</dbReference>
<dbReference type="FunFam" id="4.10.400.10:FF:000065">
    <property type="entry name" value="Transmembrane protease serine 7"/>
    <property type="match status" value="2"/>
</dbReference>
<keyword evidence="10" id="KW-0675">Receptor</keyword>
<evidence type="ECO:0000256" key="4">
    <source>
        <dbReference type="ARBA" id="ARBA00022692"/>
    </source>
</evidence>
<feature type="disulfide bond" evidence="13">
    <location>
        <begin position="1072"/>
        <end position="1087"/>
    </location>
</feature>
<dbReference type="GO" id="GO:0016324">
    <property type="term" value="C:apical plasma membrane"/>
    <property type="evidence" value="ECO:0007669"/>
    <property type="project" value="TreeGrafter"/>
</dbReference>
<feature type="disulfide bond" evidence="13">
    <location>
        <begin position="1293"/>
        <end position="1308"/>
    </location>
</feature>
<keyword evidence="5" id="KW-0732">Signal</keyword>
<dbReference type="InterPro" id="IPR026823">
    <property type="entry name" value="cEGF"/>
</dbReference>
<dbReference type="InterPro" id="IPR036055">
    <property type="entry name" value="LDL_receptor-like_sf"/>
</dbReference>
<dbReference type="PRINTS" id="PR00261">
    <property type="entry name" value="LDLRECEPTOR"/>
</dbReference>
<dbReference type="InterPro" id="IPR001881">
    <property type="entry name" value="EGF-like_Ca-bd_dom"/>
</dbReference>
<dbReference type="InterPro" id="IPR000033">
    <property type="entry name" value="LDLR_classB_rpt"/>
</dbReference>
<feature type="disulfide bond" evidence="13">
    <location>
        <begin position="1230"/>
        <end position="1242"/>
    </location>
</feature>
<name>A0A1B0ADU8_GLOPL</name>
<dbReference type="PROSITE" id="PS01186">
    <property type="entry name" value="EGF_2"/>
    <property type="match status" value="1"/>
</dbReference>
<evidence type="ECO:0000256" key="12">
    <source>
        <dbReference type="PROSITE-ProRule" id="PRU00076"/>
    </source>
</evidence>
<dbReference type="Pfam" id="PF12662">
    <property type="entry name" value="cEGF"/>
    <property type="match status" value="1"/>
</dbReference>
<evidence type="ECO:0000256" key="14">
    <source>
        <dbReference type="PROSITE-ProRule" id="PRU00461"/>
    </source>
</evidence>
<dbReference type="InterPro" id="IPR002172">
    <property type="entry name" value="LDrepeatLR_classA_rpt"/>
</dbReference>
<dbReference type="Gene3D" id="2.120.10.30">
    <property type="entry name" value="TolB, C-terminal domain"/>
    <property type="match status" value="3"/>
</dbReference>
<feature type="disulfide bond" evidence="13">
    <location>
        <begin position="1190"/>
        <end position="1202"/>
    </location>
</feature>
<keyword evidence="9 13" id="KW-1015">Disulfide bond</keyword>
<dbReference type="InterPro" id="IPR023415">
    <property type="entry name" value="LDLR_class-A_CS"/>
</dbReference>
<dbReference type="InterPro" id="IPR018097">
    <property type="entry name" value="EGF_Ca-bd_CS"/>
</dbReference>
<feature type="repeat" description="LDL-receptor class B" evidence="14">
    <location>
        <begin position="540"/>
        <end position="583"/>
    </location>
</feature>
<feature type="disulfide bond" evidence="13">
    <location>
        <begin position="264"/>
        <end position="279"/>
    </location>
</feature>
<feature type="disulfide bond" evidence="13">
    <location>
        <begin position="1332"/>
        <end position="1347"/>
    </location>
</feature>
<dbReference type="Gene3D" id="2.10.25.10">
    <property type="entry name" value="Laminin"/>
    <property type="match status" value="4"/>
</dbReference>
<dbReference type="SUPFAM" id="SSF63825">
    <property type="entry name" value="YWTD domain"/>
    <property type="match status" value="3"/>
</dbReference>
<keyword evidence="8 15" id="KW-0472">Membrane</keyword>
<feature type="disulfide bond" evidence="13">
    <location>
        <begin position="1237"/>
        <end position="1255"/>
    </location>
</feature>
<proteinExistence type="predicted"/>
<dbReference type="Pfam" id="PF00058">
    <property type="entry name" value="Ldl_recept_b"/>
    <property type="match status" value="3"/>
</dbReference>
<evidence type="ECO:0000256" key="6">
    <source>
        <dbReference type="ARBA" id="ARBA00022737"/>
    </source>
</evidence>
<feature type="disulfide bond" evidence="13">
    <location>
        <begin position="1150"/>
        <end position="1168"/>
    </location>
</feature>
<dbReference type="Pfam" id="PF00057">
    <property type="entry name" value="Ldl_recept_a"/>
    <property type="match status" value="10"/>
</dbReference>
<dbReference type="SMART" id="SM00181">
    <property type="entry name" value="EGF"/>
    <property type="match status" value="7"/>
</dbReference>
<sequence>MFIGPLKRDEHILICNLQFLSLAPIEMHQVLHKMLCLISCLSVMATNNSSFNWLELSNVSLPFHLMNKKAKWRHCSHIFLHIFPLILIPLFFGKTESVNHCEPHQFQCKNGNCVLGATTCNGIMDCSDGSDEVDCDLKTCKSPHWFQCSDAHGLCVSAELLCNGYENCPKGEDELNCSSRSSNVSTSAFHTTTGYWQSIQRNCTQFEFTCRTDKSCIPSSFICDGKPDCFDSSDESLGCLESQIQCPTYLCDNKHCLESSKWICDGVDDCGDGSDERNCSKAQSCLPEAGTFLCSDNVTCLPLQKACDGLRDCPDGTDESPQCLSTKNCTNSSCPPASKCHMLPQYGLKCICPQGFRYSTAQSVCVDINECEETYGICSQKCRNFPGKFECFCDEGYLLQADKRTCKARSEEKAILIYTTQVAVMGVNLHSPRLHTIATNLTKVIGVSYDGRYVYWTNIHTGDESIVRANEDGSEQTVLLTSGLEAPEDLAIDWLTGNIYFSDNIKHHIAICSQDGHFCNTLVTEDVHQPRALAVWPQKGQMFWSDWGYRPGIMRASMDGSNVMTLVNQSIYWPNGVTVDMHNDRVYWVDAKFATIDCVRTDGTDRRTVLEDILKHPYGLAIYEDRLYWSDWITKSIHSCEKFTGKDHRILVKDRTIYSVYIHHPSKQMKTSHACEHNSCSHLCLLAEKNRSSCACPEGMKLARDHKLCEKYFKNDRLYIGVGSQLLEVEHTKFGSHNVTATYNMPLFIHQIAYNTVNSTIFIADNLQHVISEYDMKAHAMKIWVKKNLGNVTDLAFGERYCYLVEEMLILSNFYQMLDHFAHNLYWSDSERHVIEVISLQTGYRAVVSFYAGLEVPIGFVIIPENGVMFVALKNKDYVHIIERSLGNHGQSTHVLERGIDAGEIKFVADVTTHTLYWAESNRGEISFTNYRKIDIFSFRKHLNRPYSITIVGGDVLWSELGSKTIYWTHKGNTASLKHFDIDINDFMSSPRSLSPNVLVLGRNVPIIVDHPCQHWNGGCSHVCVTLIKTKGSCLCPAGMVFLDANNRTCVESMNCEFRCNSGECLIEAQICDGRTHCPDGSDETFCSEKNKNHTKILCTMEEFRCHTGEQCVEATKRCDHVKHCDDGSDEEHCEKFDKSQKCHFHKHKCNNGHCVDYSVLCDGFNDCGDNSDEIHCTLTGSTLDSKRDCNKDMFQCVSGTCIGKSWECDGKIDCADASDEHEKCAARECPPEMHKCFLGQCIDKRLVCDGNSDCTDESDEMNCKSEGNQVSCFDKFVCPSNKTICLEFSAKCNDIAECPRGEDELNCDDACNLYEFQCKSNQKCIRREFVCDHDLDCEDGSDEENCIHDNSTEFSHEHMCGSNMYSCKNGFCVDQTRVCDGFQDCETGADEGPLCNTACLSFRNGKGLVCEHECNPTPVGAVCSCYNGYRLEADQRSCTDVNECEEMVPCGQICENISGSYRCSCYPEFMLSTDKTTCKSIERENGVLFSTYNEVRSRTEMPVTLKIVWSANDSKIKSFDVNTRTRNGYFVTDSEHILYQVNVTNGRIIMGLLVNQPSKVAVDWITDNVYVISVYQVYEIKVCSFKSKMCGTIVKSMPNQIIKALTVDAYNKKLFFAVLENQGSGEHKSRIATSNLDGAKRHYILTKENSFITALACDPYKKTLYFMDLHQRSLQFISYAAAKPSTKPITIIEKTTAITRPSGMSWYENEAFFVNLGSKEAIRCQLFGDHRCRTFHLNVLNAENILIDGISRQPVKRNPCIAAECRGMCVQSERNYVCMCDDSIVSETKKCDSFNHVTSGNLLEVAPAINIESTGVAASISILAIVVLFIGIGCIYCRYRNKEPSNLIGNMHFQNPLSVYFSNHEKLNNNLNEKVNKSCCANVSATFTKKYDEVHVDWTTQTVLANPTSGEDRQIQIKAAKVQNEHF</sequence>
<keyword evidence="4 15" id="KW-0812">Transmembrane</keyword>
<dbReference type="FunFam" id="2.120.10.30:FF:000241">
    <property type="entry name" value="Low-density lipoprotein receptor-related protein 6"/>
    <property type="match status" value="1"/>
</dbReference>
<dbReference type="GO" id="GO:0043235">
    <property type="term" value="C:receptor complex"/>
    <property type="evidence" value="ECO:0007669"/>
    <property type="project" value="TreeGrafter"/>
</dbReference>
<evidence type="ECO:0000256" key="5">
    <source>
        <dbReference type="ARBA" id="ARBA00022729"/>
    </source>
</evidence>
<dbReference type="VEuPathDB" id="VectorBase:GPAI042543"/>
<dbReference type="InterPro" id="IPR011042">
    <property type="entry name" value="6-blade_b-propeller_TolB-like"/>
</dbReference>
<dbReference type="Proteomes" id="UP000092445">
    <property type="component" value="Unassembled WGS sequence"/>
</dbReference>
<dbReference type="Pfam" id="PF14670">
    <property type="entry name" value="FXa_inhibition"/>
    <property type="match status" value="1"/>
</dbReference>
<dbReference type="InterPro" id="IPR051221">
    <property type="entry name" value="LDLR-related"/>
</dbReference>
<organism evidence="17 18">
    <name type="scientific">Glossina pallidipes</name>
    <name type="common">Tsetse fly</name>
    <dbReference type="NCBI Taxonomy" id="7398"/>
    <lineage>
        <taxon>Eukaryota</taxon>
        <taxon>Metazoa</taxon>
        <taxon>Ecdysozoa</taxon>
        <taxon>Arthropoda</taxon>
        <taxon>Hexapoda</taxon>
        <taxon>Insecta</taxon>
        <taxon>Pterygota</taxon>
        <taxon>Neoptera</taxon>
        <taxon>Endopterygota</taxon>
        <taxon>Diptera</taxon>
        <taxon>Brachycera</taxon>
        <taxon>Muscomorpha</taxon>
        <taxon>Hippoboscoidea</taxon>
        <taxon>Glossinidae</taxon>
        <taxon>Glossina</taxon>
    </lineage>
</organism>
<dbReference type="GO" id="GO:0042562">
    <property type="term" value="F:hormone binding"/>
    <property type="evidence" value="ECO:0007669"/>
    <property type="project" value="TreeGrafter"/>
</dbReference>
<feature type="repeat" description="LDL-receptor class B" evidence="14">
    <location>
        <begin position="584"/>
        <end position="626"/>
    </location>
</feature>
<feature type="transmembrane region" description="Helical" evidence="15">
    <location>
        <begin position="1817"/>
        <end position="1838"/>
    </location>
</feature>
<feature type="disulfide bond" evidence="13">
    <location>
        <begin position="1368"/>
        <end position="1386"/>
    </location>
</feature>
<evidence type="ECO:0000256" key="2">
    <source>
        <dbReference type="ARBA" id="ARBA00022536"/>
    </source>
</evidence>
<feature type="disulfide bond" evidence="13">
    <location>
        <begin position="1119"/>
        <end position="1134"/>
    </location>
</feature>
<dbReference type="InterPro" id="IPR000742">
    <property type="entry name" value="EGF"/>
</dbReference>
<protein>
    <recommendedName>
        <fullName evidence="16">EGF-like domain-containing protein</fullName>
    </recommendedName>
</protein>
<reference evidence="18" key="1">
    <citation type="submission" date="2014-03" db="EMBL/GenBank/DDBJ databases">
        <authorList>
            <person name="Aksoy S."/>
            <person name="Warren W."/>
            <person name="Wilson R.K."/>
        </authorList>
    </citation>
    <scope>NUCLEOTIDE SEQUENCE [LARGE SCALE GENOMIC DNA]</scope>
    <source>
        <strain evidence="18">IAEA</strain>
    </source>
</reference>
<reference evidence="17" key="2">
    <citation type="submission" date="2020-05" db="UniProtKB">
        <authorList>
            <consortium name="EnsemblMetazoa"/>
        </authorList>
    </citation>
    <scope>IDENTIFICATION</scope>
    <source>
        <strain evidence="17">IAEA</strain>
    </source>
</reference>
<evidence type="ECO:0000256" key="10">
    <source>
        <dbReference type="ARBA" id="ARBA00023170"/>
    </source>
</evidence>
<feature type="disulfide bond" evidence="13">
    <location>
        <begin position="1249"/>
        <end position="1264"/>
    </location>
</feature>
<keyword evidence="3" id="KW-0254">Endocytosis</keyword>
<evidence type="ECO:0000259" key="16">
    <source>
        <dbReference type="PROSITE" id="PS50026"/>
    </source>
</evidence>
<feature type="disulfide bond" evidence="13">
    <location>
        <begin position="162"/>
        <end position="177"/>
    </location>
</feature>
<dbReference type="PANTHER" id="PTHR22722">
    <property type="entry name" value="LOW-DENSITY LIPOPROTEIN RECEPTOR-RELATED PROTEIN 2-RELATED"/>
    <property type="match status" value="1"/>
</dbReference>
<comment type="subcellular location">
    <subcellularLocation>
        <location evidence="1">Membrane</location>
        <topology evidence="1">Single-pass type I membrane protein</topology>
    </subcellularLocation>
</comment>
<feature type="disulfide bond" evidence="13">
    <location>
        <begin position="1060"/>
        <end position="1078"/>
    </location>
</feature>
<keyword evidence="7 15" id="KW-1133">Transmembrane helix</keyword>
<feature type="disulfide bond" evidence="13">
    <location>
        <begin position="1143"/>
        <end position="1155"/>
    </location>
</feature>
<feature type="domain" description="EGF-like" evidence="16">
    <location>
        <begin position="325"/>
        <end position="362"/>
    </location>
</feature>
<keyword evidence="11" id="KW-0325">Glycoprotein</keyword>
<dbReference type="PROSITE" id="PS51120">
    <property type="entry name" value="LDLRB"/>
    <property type="match status" value="3"/>
</dbReference>
<feature type="disulfide bond" evidence="13">
    <location>
        <begin position="1361"/>
        <end position="1373"/>
    </location>
</feature>
<dbReference type="STRING" id="7398.A0A1B0ADU8"/>
<evidence type="ECO:0000256" key="15">
    <source>
        <dbReference type="SAM" id="Phobius"/>
    </source>
</evidence>
<dbReference type="FunFam" id="2.10.25.10:FF:000009">
    <property type="entry name" value="Low-density lipoprotein receptor isoform 1"/>
    <property type="match status" value="2"/>
</dbReference>
<accession>A0A1B0ADU8</accession>
<comment type="caution">
    <text evidence="12">Lacks conserved residue(s) required for the propagation of feature annotation.</text>
</comment>
<dbReference type="EnsemblMetazoa" id="GPAI042543-RA">
    <property type="protein sequence ID" value="GPAI042543-PA"/>
    <property type="gene ID" value="GPAI042543"/>
</dbReference>
<keyword evidence="6" id="KW-0677">Repeat</keyword>